<dbReference type="KEGG" id="ntp:CRH09_00530"/>
<protein>
    <submittedName>
        <fullName evidence="2">Uncharacterized protein</fullName>
    </submittedName>
</protein>
<dbReference type="GeneID" id="88355927"/>
<gene>
    <name evidence="2" type="ORF">CRH09_00530</name>
</gene>
<feature type="compositionally biased region" description="Polar residues" evidence="1">
    <location>
        <begin position="176"/>
        <end position="189"/>
    </location>
</feature>
<evidence type="ECO:0000256" key="1">
    <source>
        <dbReference type="SAM" id="MobiDB-lite"/>
    </source>
</evidence>
<dbReference type="RefSeq" id="WP_098692269.1">
    <property type="nucleotide sequence ID" value="NZ_CP023778.1"/>
</dbReference>
<sequence length="189" mass="20223">MGVVMPVVCVGSPLSKPGPLPGSNPFLAVMTHDNPEDTPILRLSVSLYRLWTTHLELTDGAARGPMVDEISDGMDVFCFLLDREAAACLAEGPFPRPDAPLSKYPYSIRVTALTRTCAMANYLSRHGKPSRDALGASVRAALNLDKLVEAVNQGTVKLTTVEQPAPSEAHRGTHPAPQSGQTVQQARPI</sequence>
<accession>A0A291RBZ8</accession>
<dbReference type="AlphaFoldDB" id="A0A291RBZ8"/>
<reference evidence="2 3" key="1">
    <citation type="submission" date="2017-10" db="EMBL/GenBank/DDBJ databases">
        <title>Comparative genomics between pathogenic Norcardia.</title>
        <authorList>
            <person name="Zeng L."/>
        </authorList>
    </citation>
    <scope>NUCLEOTIDE SEQUENCE [LARGE SCALE GENOMIC DNA]</scope>
    <source>
        <strain evidence="2 3">NC_YFY_NT001</strain>
    </source>
</reference>
<name>A0A291RBZ8_9NOCA</name>
<dbReference type="Proteomes" id="UP000221961">
    <property type="component" value="Chromosome"/>
</dbReference>
<evidence type="ECO:0000313" key="2">
    <source>
        <dbReference type="EMBL" id="ATL64943.1"/>
    </source>
</evidence>
<evidence type="ECO:0000313" key="3">
    <source>
        <dbReference type="Proteomes" id="UP000221961"/>
    </source>
</evidence>
<feature type="region of interest" description="Disordered" evidence="1">
    <location>
        <begin position="163"/>
        <end position="189"/>
    </location>
</feature>
<proteinExistence type="predicted"/>
<organism evidence="2 3">
    <name type="scientific">Nocardia terpenica</name>
    <dbReference type="NCBI Taxonomy" id="455432"/>
    <lineage>
        <taxon>Bacteria</taxon>
        <taxon>Bacillati</taxon>
        <taxon>Actinomycetota</taxon>
        <taxon>Actinomycetes</taxon>
        <taxon>Mycobacteriales</taxon>
        <taxon>Nocardiaceae</taxon>
        <taxon>Nocardia</taxon>
    </lineage>
</organism>
<dbReference type="EMBL" id="CP023778">
    <property type="protein sequence ID" value="ATL64943.1"/>
    <property type="molecule type" value="Genomic_DNA"/>
</dbReference>